<dbReference type="AlphaFoldDB" id="A0A1W6CXX7"/>
<dbReference type="SUPFAM" id="SSF111369">
    <property type="entry name" value="HlyD-like secretion proteins"/>
    <property type="match status" value="1"/>
</dbReference>
<name>A0A1W6CXX7_9RHOB</name>
<dbReference type="Proteomes" id="UP000193017">
    <property type="component" value="Chromosome"/>
</dbReference>
<feature type="chain" id="PRO_5012031994" evidence="2">
    <location>
        <begin position="27"/>
        <end position="241"/>
    </location>
</feature>
<accession>A0A1W6CXX7</accession>
<dbReference type="KEGG" id="pcon:B0A89_08835"/>
<dbReference type="Gene3D" id="1.10.287.470">
    <property type="entry name" value="Helix hairpin bin"/>
    <property type="match status" value="1"/>
</dbReference>
<feature type="compositionally biased region" description="Basic and acidic residues" evidence="1">
    <location>
        <begin position="231"/>
        <end position="241"/>
    </location>
</feature>
<dbReference type="GO" id="GO:1990281">
    <property type="term" value="C:efflux pump complex"/>
    <property type="evidence" value="ECO:0007669"/>
    <property type="project" value="TreeGrafter"/>
</dbReference>
<dbReference type="EMBL" id="CP020612">
    <property type="protein sequence ID" value="ARJ69710.1"/>
    <property type="molecule type" value="Genomic_DNA"/>
</dbReference>
<evidence type="ECO:0000313" key="4">
    <source>
        <dbReference type="Proteomes" id="UP000193017"/>
    </source>
</evidence>
<dbReference type="GO" id="GO:0015562">
    <property type="term" value="F:efflux transmembrane transporter activity"/>
    <property type="evidence" value="ECO:0007669"/>
    <property type="project" value="TreeGrafter"/>
</dbReference>
<protein>
    <submittedName>
        <fullName evidence="3">Uncharacterized protein</fullName>
    </submittedName>
</protein>
<feature type="signal peptide" evidence="2">
    <location>
        <begin position="1"/>
        <end position="26"/>
    </location>
</feature>
<keyword evidence="4" id="KW-1185">Reference proteome</keyword>
<evidence type="ECO:0000313" key="3">
    <source>
        <dbReference type="EMBL" id="ARJ69710.1"/>
    </source>
</evidence>
<reference evidence="3 4" key="1">
    <citation type="submission" date="2017-03" db="EMBL/GenBank/DDBJ databases">
        <title>Genome sequence of Paracoccus contaminans isolated from a water microcosm.</title>
        <authorList>
            <person name="Aurass P."/>
            <person name="Karste S."/>
            <person name="Trost E."/>
            <person name="Glaeser S.P."/>
            <person name="Kaempfer P."/>
            <person name="Flieger A."/>
        </authorList>
    </citation>
    <scope>NUCLEOTIDE SEQUENCE [LARGE SCALE GENOMIC DNA]</scope>
    <source>
        <strain evidence="4">RKI 16-01929T\LMG 29738T\CCM 8701T\CIP 111112T</strain>
    </source>
</reference>
<proteinExistence type="predicted"/>
<organism evidence="3 4">
    <name type="scientific">Paracoccus contaminans</name>
    <dbReference type="NCBI Taxonomy" id="1945662"/>
    <lineage>
        <taxon>Bacteria</taxon>
        <taxon>Pseudomonadati</taxon>
        <taxon>Pseudomonadota</taxon>
        <taxon>Alphaproteobacteria</taxon>
        <taxon>Rhodobacterales</taxon>
        <taxon>Paracoccaceae</taxon>
        <taxon>Paracoccus</taxon>
    </lineage>
</organism>
<dbReference type="OrthoDB" id="7914255at2"/>
<evidence type="ECO:0000256" key="2">
    <source>
        <dbReference type="SAM" id="SignalP"/>
    </source>
</evidence>
<dbReference type="Gene3D" id="2.40.50.100">
    <property type="match status" value="1"/>
</dbReference>
<gene>
    <name evidence="3" type="ORF">B0A89_08835</name>
</gene>
<sequence>MKYAFALCLFVIFLLGIFFSPRPARAQDGGAAPLEQPAGQWIAVARGVVEPSDGLMRLAAQREGLIEAVLVEEGDHVTAGQELARLNDKAAQVQLDIARAEVGQARTQLDLAKLRAGNAADDRSRLAPLARADALPRRQIDEARRAAAIAAMEVTIAAQSLALAEERLKVQEAEIDARIVRAGGRGDRAPQRAARRRHLDQHRDRDVPVVPRRPARAEGATGRAVRRPRPSRPEGRDHPRA</sequence>
<evidence type="ECO:0000256" key="1">
    <source>
        <dbReference type="SAM" id="MobiDB-lite"/>
    </source>
</evidence>
<dbReference type="PANTHER" id="PTHR30469">
    <property type="entry name" value="MULTIDRUG RESISTANCE PROTEIN MDTA"/>
    <property type="match status" value="1"/>
</dbReference>
<dbReference type="PANTHER" id="PTHR30469:SF15">
    <property type="entry name" value="HLYD FAMILY OF SECRETION PROTEINS"/>
    <property type="match status" value="1"/>
</dbReference>
<dbReference type="STRING" id="1945662.B0A89_08835"/>
<feature type="region of interest" description="Disordered" evidence="1">
    <location>
        <begin position="184"/>
        <end position="241"/>
    </location>
</feature>
<keyword evidence="2" id="KW-0732">Signal</keyword>